<keyword evidence="3" id="KW-1185">Reference proteome</keyword>
<protein>
    <submittedName>
        <fullName evidence="2">PilZ domain-containing protein</fullName>
    </submittedName>
</protein>
<feature type="domain" description="PilZ" evidence="1">
    <location>
        <begin position="13"/>
        <end position="100"/>
    </location>
</feature>
<proteinExistence type="predicted"/>
<evidence type="ECO:0000259" key="1">
    <source>
        <dbReference type="Pfam" id="PF07238"/>
    </source>
</evidence>
<dbReference type="EMBL" id="JAWXXV010000001">
    <property type="protein sequence ID" value="MDX5984571.1"/>
    <property type="molecule type" value="Genomic_DNA"/>
</dbReference>
<dbReference type="SUPFAM" id="SSF141371">
    <property type="entry name" value="PilZ domain-like"/>
    <property type="match status" value="1"/>
</dbReference>
<dbReference type="Gene3D" id="2.40.10.220">
    <property type="entry name" value="predicted glycosyltransferase like domains"/>
    <property type="match status" value="1"/>
</dbReference>
<dbReference type="Pfam" id="PF07238">
    <property type="entry name" value="PilZ"/>
    <property type="match status" value="1"/>
</dbReference>
<dbReference type="InterPro" id="IPR009875">
    <property type="entry name" value="PilZ_domain"/>
</dbReference>
<dbReference type="RefSeq" id="WP_010403126.1">
    <property type="nucleotide sequence ID" value="NZ_JAWXXV010000001.1"/>
</dbReference>
<gene>
    <name evidence="2" type="ORF">SIL82_09880</name>
</gene>
<dbReference type="Proteomes" id="UP001279660">
    <property type="component" value="Unassembled WGS sequence"/>
</dbReference>
<accession>A0ABU4PKE9</accession>
<reference evidence="2 3" key="1">
    <citation type="submission" date="2023-11" db="EMBL/GenBank/DDBJ databases">
        <title>MicrobeMod: A computational toolkit for identifying prokaryotic methylation and restriction-modification with nanopore sequencing.</title>
        <authorList>
            <person name="Crits-Christoph A."/>
            <person name="Kang S.C."/>
            <person name="Lee H."/>
            <person name="Ostrov N."/>
        </authorList>
    </citation>
    <scope>NUCLEOTIDE SEQUENCE [LARGE SCALE GENOMIC DNA]</scope>
    <source>
        <strain evidence="2 3">ATCC 14820</strain>
    </source>
</reference>
<name>A0ABU4PKE9_9SPHN</name>
<organism evidence="2 3">
    <name type="scientific">Sphingomonas echinoides</name>
    <dbReference type="NCBI Taxonomy" id="59803"/>
    <lineage>
        <taxon>Bacteria</taxon>
        <taxon>Pseudomonadati</taxon>
        <taxon>Pseudomonadota</taxon>
        <taxon>Alphaproteobacteria</taxon>
        <taxon>Sphingomonadales</taxon>
        <taxon>Sphingomonadaceae</taxon>
        <taxon>Sphingomonas</taxon>
    </lineage>
</organism>
<sequence length="108" mass="11839">MIAAEFEPVVQTDRRRSPRAPISLDAKLGRGGLDRALCKVTNVSLHGAKLHTYSPMKKGARIWLTLPRIGQVIATIVWADDFEAGCQFQEPLDDTTFAALTGANVEFV</sequence>
<comment type="caution">
    <text evidence="2">The sequence shown here is derived from an EMBL/GenBank/DDBJ whole genome shotgun (WGS) entry which is preliminary data.</text>
</comment>
<evidence type="ECO:0000313" key="2">
    <source>
        <dbReference type="EMBL" id="MDX5984571.1"/>
    </source>
</evidence>
<evidence type="ECO:0000313" key="3">
    <source>
        <dbReference type="Proteomes" id="UP001279660"/>
    </source>
</evidence>